<reference evidence="1" key="2">
    <citation type="submission" date="2024-01" db="EMBL/GenBank/DDBJ databases">
        <title>Comparative genomics of Cryptococcus and Kwoniella reveals pathogenesis evolution and contrasting modes of karyotype evolution via chromosome fusion or intercentromeric recombination.</title>
        <authorList>
            <person name="Coelho M.A."/>
            <person name="David-Palma M."/>
            <person name="Shea T."/>
            <person name="Bowers K."/>
            <person name="McGinley-Smith S."/>
            <person name="Mohammad A.W."/>
            <person name="Gnirke A."/>
            <person name="Yurkov A.M."/>
            <person name="Nowrousian M."/>
            <person name="Sun S."/>
            <person name="Cuomo C.A."/>
            <person name="Heitman J."/>
        </authorList>
    </citation>
    <scope>NUCLEOTIDE SEQUENCE</scope>
    <source>
        <strain evidence="1">CBS 12478</strain>
    </source>
</reference>
<accession>A0A5M6BT23</accession>
<dbReference type="AlphaFoldDB" id="A0A5M6BT23"/>
<organism evidence="1 2">
    <name type="scientific">Kwoniella shandongensis</name>
    <dbReference type="NCBI Taxonomy" id="1734106"/>
    <lineage>
        <taxon>Eukaryota</taxon>
        <taxon>Fungi</taxon>
        <taxon>Dikarya</taxon>
        <taxon>Basidiomycota</taxon>
        <taxon>Agaricomycotina</taxon>
        <taxon>Tremellomycetes</taxon>
        <taxon>Tremellales</taxon>
        <taxon>Cryptococcaceae</taxon>
        <taxon>Kwoniella</taxon>
    </lineage>
</organism>
<dbReference type="EMBL" id="CP144060">
    <property type="protein sequence ID" value="WWD21376.1"/>
    <property type="molecule type" value="Genomic_DNA"/>
</dbReference>
<dbReference type="OrthoDB" id="2591432at2759"/>
<reference evidence="1" key="1">
    <citation type="submission" date="2017-08" db="EMBL/GenBank/DDBJ databases">
        <authorList>
            <person name="Cuomo C."/>
            <person name="Billmyre B."/>
            <person name="Heitman J."/>
        </authorList>
    </citation>
    <scope>NUCLEOTIDE SEQUENCE</scope>
    <source>
        <strain evidence="1">CBS 12478</strain>
    </source>
</reference>
<dbReference type="RefSeq" id="XP_031858885.1">
    <property type="nucleotide sequence ID" value="XM_032006833.1"/>
</dbReference>
<dbReference type="Proteomes" id="UP000322225">
    <property type="component" value="Chromosome 10"/>
</dbReference>
<name>A0A5M6BT23_9TREE</name>
<evidence type="ECO:0000313" key="1">
    <source>
        <dbReference type="EMBL" id="WWD21376.1"/>
    </source>
</evidence>
<dbReference type="Gene3D" id="2.40.320.10">
    <property type="entry name" value="Hypothetical Protein Pfu-838710-001"/>
    <property type="match status" value="1"/>
</dbReference>
<sequence>MSAPNPSSSSTNPTPTLFPTLYSLLPPSLHPTLLSHLSLLSIHAEQYYIIDRIYTTTNPVVSGQLRNLRFRSRRRKSTTKTDNNQSNSDGAVGKEGKETAGEWLYTLEYVSAPLRSAEYSEASVRAIIGIEIKGMSGKDEVEEFITAMGFQHSHTYTLSGLLFHIPIPAPSNPPLTLQITITNLIPLSSATPTSHPTTISPTNPSLVGGTEPYLVQIHPSRPVNPVPIPGDVGLQDMIGLMRDLAGRVDVDGLEWSTGSMR</sequence>
<evidence type="ECO:0000313" key="2">
    <source>
        <dbReference type="Proteomes" id="UP000322225"/>
    </source>
</evidence>
<dbReference type="KEGG" id="ksn:43590996"/>
<protein>
    <submittedName>
        <fullName evidence="1">Uncharacterized protein</fullName>
    </submittedName>
</protein>
<keyword evidence="2" id="KW-1185">Reference proteome</keyword>
<gene>
    <name evidence="1" type="ORF">CI109_105861</name>
</gene>
<proteinExistence type="predicted"/>
<dbReference type="GeneID" id="43590996"/>